<dbReference type="OrthoDB" id="6764048at2759"/>
<reference evidence="3" key="1">
    <citation type="submission" date="2022-01" db="EMBL/GenBank/DDBJ databases">
        <authorList>
            <person name="King R."/>
        </authorList>
    </citation>
    <scope>NUCLEOTIDE SEQUENCE</scope>
</reference>
<name>A0A9N9SEE8_PHACE</name>
<proteinExistence type="predicted"/>
<evidence type="ECO:0000259" key="2">
    <source>
        <dbReference type="Pfam" id="PF16012"/>
    </source>
</evidence>
<reference evidence="3" key="2">
    <citation type="submission" date="2022-10" db="EMBL/GenBank/DDBJ databases">
        <authorList>
            <consortium name="ENA_rothamsted_submissions"/>
            <consortium name="culmorum"/>
            <person name="King R."/>
        </authorList>
    </citation>
    <scope>NUCLEOTIDE SEQUENCE</scope>
</reference>
<keyword evidence="4" id="KW-1185">Reference proteome</keyword>
<dbReference type="Proteomes" id="UP001153737">
    <property type="component" value="Chromosome 15"/>
</dbReference>
<protein>
    <recommendedName>
        <fullName evidence="2">DUF4780 domain-containing protein</fullName>
    </recommendedName>
</protein>
<sequence>MDDLTPTPVSGPVEQTADNKETGKIIETPPKNKNVKRARNTYVSTRTAYSDMTRGIPVAVIDRCHPDVTLNQEQVELVQNAIVDALYAAPSGSEGVAQFERSWFSGRVLSVTCANKRSLS</sequence>
<evidence type="ECO:0000313" key="3">
    <source>
        <dbReference type="EMBL" id="CAG9817125.1"/>
    </source>
</evidence>
<feature type="domain" description="DUF4780" evidence="2">
    <location>
        <begin position="53"/>
        <end position="118"/>
    </location>
</feature>
<feature type="region of interest" description="Disordered" evidence="1">
    <location>
        <begin position="1"/>
        <end position="28"/>
    </location>
</feature>
<dbReference type="EMBL" id="OU896721">
    <property type="protein sequence ID" value="CAG9817125.1"/>
    <property type="molecule type" value="Genomic_DNA"/>
</dbReference>
<evidence type="ECO:0000313" key="4">
    <source>
        <dbReference type="Proteomes" id="UP001153737"/>
    </source>
</evidence>
<dbReference type="InterPro" id="IPR031961">
    <property type="entry name" value="DUF4780"/>
</dbReference>
<accession>A0A9N9SEE8</accession>
<gene>
    <name evidence="3" type="ORF">PHAECO_LOCUS4783</name>
</gene>
<dbReference type="AlphaFoldDB" id="A0A9N9SEE8"/>
<evidence type="ECO:0000256" key="1">
    <source>
        <dbReference type="SAM" id="MobiDB-lite"/>
    </source>
</evidence>
<organism evidence="3 4">
    <name type="scientific">Phaedon cochleariae</name>
    <name type="common">Mustard beetle</name>
    <dbReference type="NCBI Taxonomy" id="80249"/>
    <lineage>
        <taxon>Eukaryota</taxon>
        <taxon>Metazoa</taxon>
        <taxon>Ecdysozoa</taxon>
        <taxon>Arthropoda</taxon>
        <taxon>Hexapoda</taxon>
        <taxon>Insecta</taxon>
        <taxon>Pterygota</taxon>
        <taxon>Neoptera</taxon>
        <taxon>Endopterygota</taxon>
        <taxon>Coleoptera</taxon>
        <taxon>Polyphaga</taxon>
        <taxon>Cucujiformia</taxon>
        <taxon>Chrysomeloidea</taxon>
        <taxon>Chrysomelidae</taxon>
        <taxon>Chrysomelinae</taxon>
        <taxon>Chrysomelini</taxon>
        <taxon>Phaedon</taxon>
    </lineage>
</organism>
<dbReference type="Pfam" id="PF16012">
    <property type="entry name" value="DUF4780"/>
    <property type="match status" value="1"/>
</dbReference>